<accession>A0ABP2T2H1</accession>
<organism evidence="1 2">
    <name type="scientific">Leptospira noguchii str. 2007001578</name>
    <dbReference type="NCBI Taxonomy" id="1049974"/>
    <lineage>
        <taxon>Bacteria</taxon>
        <taxon>Pseudomonadati</taxon>
        <taxon>Spirochaetota</taxon>
        <taxon>Spirochaetia</taxon>
        <taxon>Leptospirales</taxon>
        <taxon>Leptospiraceae</taxon>
        <taxon>Leptospira</taxon>
    </lineage>
</organism>
<proteinExistence type="predicted"/>
<reference evidence="1 2" key="1">
    <citation type="submission" date="2013-01" db="EMBL/GenBank/DDBJ databases">
        <authorList>
            <person name="Harkins D.M."/>
            <person name="Durkin A.S."/>
            <person name="Brinkac L.M."/>
            <person name="Haft D.H."/>
            <person name="Selengut J.D."/>
            <person name="Sanka R."/>
            <person name="DePew J."/>
            <person name="Purushe J."/>
            <person name="Whelen A.C."/>
            <person name="Vinetz J.M."/>
            <person name="Sutton G.G."/>
            <person name="Nierman W.C."/>
            <person name="Fouts D.E."/>
        </authorList>
    </citation>
    <scope>NUCLEOTIDE SEQUENCE [LARGE SCALE GENOMIC DNA]</scope>
    <source>
        <strain evidence="1 2">2007001578</strain>
    </source>
</reference>
<evidence type="ECO:0000313" key="2">
    <source>
        <dbReference type="Proteomes" id="UP000012099"/>
    </source>
</evidence>
<gene>
    <name evidence="1" type="ORF">LEP1GSC035_0513</name>
</gene>
<protein>
    <submittedName>
        <fullName evidence="1">Uncharacterized protein</fullName>
    </submittedName>
</protein>
<evidence type="ECO:0000313" key="1">
    <source>
        <dbReference type="EMBL" id="EMM98421.1"/>
    </source>
</evidence>
<sequence length="37" mass="4375">MGICKNVDTPTRSYLFPNLCLFLRDITSNLKSYFFKK</sequence>
<dbReference type="Proteomes" id="UP000012099">
    <property type="component" value="Unassembled WGS sequence"/>
</dbReference>
<comment type="caution">
    <text evidence="1">The sequence shown here is derived from an EMBL/GenBank/DDBJ whole genome shotgun (WGS) entry which is preliminary data.</text>
</comment>
<dbReference type="EMBL" id="AHMH02000152">
    <property type="protein sequence ID" value="EMM98421.1"/>
    <property type="molecule type" value="Genomic_DNA"/>
</dbReference>
<keyword evidence="2" id="KW-1185">Reference proteome</keyword>
<name>A0ABP2T2H1_9LEPT</name>